<evidence type="ECO:0000313" key="8">
    <source>
        <dbReference type="Proteomes" id="UP000682733"/>
    </source>
</evidence>
<dbReference type="GO" id="GO:0008270">
    <property type="term" value="F:zinc ion binding"/>
    <property type="evidence" value="ECO:0007669"/>
    <property type="project" value="UniProtKB-KW"/>
</dbReference>
<dbReference type="PANTHER" id="PTHR45969">
    <property type="entry name" value="RING ZINC FINGER PROTEIN-RELATED"/>
    <property type="match status" value="1"/>
</dbReference>
<dbReference type="SUPFAM" id="SSF57850">
    <property type="entry name" value="RING/U-box"/>
    <property type="match status" value="1"/>
</dbReference>
<feature type="non-terminal residue" evidence="7">
    <location>
        <position position="1"/>
    </location>
</feature>
<evidence type="ECO:0000256" key="3">
    <source>
        <dbReference type="ARBA" id="ARBA00022833"/>
    </source>
</evidence>
<dbReference type="EMBL" id="CAJOBA010042885">
    <property type="protein sequence ID" value="CAF4141155.1"/>
    <property type="molecule type" value="Genomic_DNA"/>
</dbReference>
<dbReference type="GO" id="GO:0061630">
    <property type="term" value="F:ubiquitin protein ligase activity"/>
    <property type="evidence" value="ECO:0007669"/>
    <property type="project" value="TreeGrafter"/>
</dbReference>
<evidence type="ECO:0000313" key="6">
    <source>
        <dbReference type="EMBL" id="CAF1329687.1"/>
    </source>
</evidence>
<dbReference type="InterPro" id="IPR013083">
    <property type="entry name" value="Znf_RING/FYVE/PHD"/>
</dbReference>
<organism evidence="7 8">
    <name type="scientific">Didymodactylos carnosus</name>
    <dbReference type="NCBI Taxonomy" id="1234261"/>
    <lineage>
        <taxon>Eukaryota</taxon>
        <taxon>Metazoa</taxon>
        <taxon>Spiralia</taxon>
        <taxon>Gnathifera</taxon>
        <taxon>Rotifera</taxon>
        <taxon>Eurotatoria</taxon>
        <taxon>Bdelloidea</taxon>
        <taxon>Philodinida</taxon>
        <taxon>Philodinidae</taxon>
        <taxon>Didymodactylos</taxon>
    </lineage>
</organism>
<keyword evidence="1" id="KW-0479">Metal-binding</keyword>
<name>A0A8S2R2W2_9BILA</name>
<accession>A0A8S2R2W2</accession>
<dbReference type="AlphaFoldDB" id="A0A8S2R2W2"/>
<keyword evidence="3" id="KW-0862">Zinc</keyword>
<dbReference type="GO" id="GO:0016567">
    <property type="term" value="P:protein ubiquitination"/>
    <property type="evidence" value="ECO:0007669"/>
    <property type="project" value="TreeGrafter"/>
</dbReference>
<gene>
    <name evidence="6" type="ORF">OVA965_LOCUS29827</name>
    <name evidence="7" type="ORF">TMI583_LOCUS30616</name>
</gene>
<evidence type="ECO:0000256" key="4">
    <source>
        <dbReference type="PROSITE-ProRule" id="PRU00175"/>
    </source>
</evidence>
<dbReference type="Pfam" id="PF13639">
    <property type="entry name" value="zf-RING_2"/>
    <property type="match status" value="1"/>
</dbReference>
<evidence type="ECO:0000313" key="7">
    <source>
        <dbReference type="EMBL" id="CAF4141155.1"/>
    </source>
</evidence>
<dbReference type="Proteomes" id="UP000682733">
    <property type="component" value="Unassembled WGS sequence"/>
</dbReference>
<dbReference type="InterPro" id="IPR001841">
    <property type="entry name" value="Znf_RING"/>
</dbReference>
<protein>
    <recommendedName>
        <fullName evidence="5">RING-type domain-containing protein</fullName>
    </recommendedName>
</protein>
<evidence type="ECO:0000256" key="1">
    <source>
        <dbReference type="ARBA" id="ARBA00022723"/>
    </source>
</evidence>
<dbReference type="PROSITE" id="PS50089">
    <property type="entry name" value="ZF_RING_2"/>
    <property type="match status" value="1"/>
</dbReference>
<reference evidence="7" key="1">
    <citation type="submission" date="2021-02" db="EMBL/GenBank/DDBJ databases">
        <authorList>
            <person name="Nowell W R."/>
        </authorList>
    </citation>
    <scope>NUCLEOTIDE SEQUENCE</scope>
</reference>
<proteinExistence type="predicted"/>
<comment type="caution">
    <text evidence="7">The sequence shown here is derived from an EMBL/GenBank/DDBJ whole genome shotgun (WGS) entry which is preliminary data.</text>
</comment>
<feature type="domain" description="RING-type" evidence="5">
    <location>
        <begin position="20"/>
        <end position="59"/>
    </location>
</feature>
<dbReference type="EMBL" id="CAJNOK010021264">
    <property type="protein sequence ID" value="CAF1329687.1"/>
    <property type="molecule type" value="Genomic_DNA"/>
</dbReference>
<evidence type="ECO:0000259" key="5">
    <source>
        <dbReference type="PROSITE" id="PS50089"/>
    </source>
</evidence>
<dbReference type="Proteomes" id="UP000677228">
    <property type="component" value="Unassembled WGS sequence"/>
</dbReference>
<keyword evidence="2 4" id="KW-0863">Zinc-finger</keyword>
<dbReference type="SMART" id="SM00184">
    <property type="entry name" value="RING"/>
    <property type="match status" value="1"/>
</dbReference>
<sequence>MNYETRTQTTELRNLQKEICPICLEAIETDDFATDCLHLFHFSCFGRWVTLNFTCPMCRQNPFIWPDAVPILGLEDWYNQDWYQAGIGTSQAWHAPVPILGLEDWYNQDWLGTNPDWRLVGL</sequence>
<evidence type="ECO:0000256" key="2">
    <source>
        <dbReference type="ARBA" id="ARBA00022771"/>
    </source>
</evidence>
<dbReference type="Gene3D" id="3.30.40.10">
    <property type="entry name" value="Zinc/RING finger domain, C3HC4 (zinc finger)"/>
    <property type="match status" value="1"/>
</dbReference>
<dbReference type="PANTHER" id="PTHR45969:SF69">
    <property type="entry name" value="FINGER DOMAIN PROTEIN, PUTATIVE (AFU_ORTHOLOGUE AFUA_3G12190)-RELATED"/>
    <property type="match status" value="1"/>
</dbReference>